<dbReference type="PANTHER" id="PTHR43229">
    <property type="entry name" value="NODULATION PROTEIN J"/>
    <property type="match status" value="1"/>
</dbReference>
<dbReference type="Proteomes" id="UP000019141">
    <property type="component" value="Unassembled WGS sequence"/>
</dbReference>
<comment type="similarity">
    <text evidence="5">Belongs to the ABC-2 integral membrane protein family.</text>
</comment>
<proteinExistence type="inferred from homology"/>
<keyword evidence="5" id="KW-1003">Cell membrane</keyword>
<feature type="domain" description="ABC transmembrane type-2" evidence="6">
    <location>
        <begin position="22"/>
        <end position="253"/>
    </location>
</feature>
<feature type="transmembrane region" description="Helical" evidence="5">
    <location>
        <begin position="166"/>
        <end position="187"/>
    </location>
</feature>
<accession>W4L8S3</accession>
<evidence type="ECO:0000259" key="6">
    <source>
        <dbReference type="PROSITE" id="PS51012"/>
    </source>
</evidence>
<keyword evidence="2 5" id="KW-0812">Transmembrane</keyword>
<dbReference type="GO" id="GO:0043190">
    <property type="term" value="C:ATP-binding cassette (ABC) transporter complex"/>
    <property type="evidence" value="ECO:0007669"/>
    <property type="project" value="InterPro"/>
</dbReference>
<dbReference type="EMBL" id="AZHW01001070">
    <property type="protein sequence ID" value="ETW94417.1"/>
    <property type="molecule type" value="Genomic_DNA"/>
</dbReference>
<dbReference type="InterPro" id="IPR047817">
    <property type="entry name" value="ABC2_TM_bact-type"/>
</dbReference>
<dbReference type="HOGENOM" id="CLU_039483_2_3_7"/>
<evidence type="ECO:0000256" key="1">
    <source>
        <dbReference type="ARBA" id="ARBA00004141"/>
    </source>
</evidence>
<dbReference type="Pfam" id="PF01061">
    <property type="entry name" value="ABC2_membrane"/>
    <property type="match status" value="1"/>
</dbReference>
<dbReference type="PIRSF" id="PIRSF006648">
    <property type="entry name" value="DrrB"/>
    <property type="match status" value="1"/>
</dbReference>
<feature type="transmembrane region" description="Helical" evidence="5">
    <location>
        <begin position="135"/>
        <end position="159"/>
    </location>
</feature>
<evidence type="ECO:0000256" key="5">
    <source>
        <dbReference type="RuleBase" id="RU361157"/>
    </source>
</evidence>
<feature type="transmembrane region" description="Helical" evidence="5">
    <location>
        <begin position="101"/>
        <end position="129"/>
    </location>
</feature>
<organism evidence="7 8">
    <name type="scientific">Entotheonella factor</name>
    <dbReference type="NCBI Taxonomy" id="1429438"/>
    <lineage>
        <taxon>Bacteria</taxon>
        <taxon>Pseudomonadati</taxon>
        <taxon>Nitrospinota/Tectimicrobiota group</taxon>
        <taxon>Candidatus Tectimicrobiota</taxon>
        <taxon>Candidatus Entotheonellia</taxon>
        <taxon>Candidatus Entotheonellales</taxon>
        <taxon>Candidatus Entotheonellaceae</taxon>
        <taxon>Candidatus Entotheonella</taxon>
    </lineage>
</organism>
<gene>
    <name evidence="7" type="ORF">ETSY1_34945</name>
</gene>
<dbReference type="PRINTS" id="PR00164">
    <property type="entry name" value="ABC2TRNSPORT"/>
</dbReference>
<dbReference type="PANTHER" id="PTHR43229:SF2">
    <property type="entry name" value="NODULATION PROTEIN J"/>
    <property type="match status" value="1"/>
</dbReference>
<keyword evidence="4 5" id="KW-0472">Membrane</keyword>
<dbReference type="InterPro" id="IPR051784">
    <property type="entry name" value="Nod_factor_ABC_transporter"/>
</dbReference>
<dbReference type="PATRIC" id="fig|1429438.4.peg.6575"/>
<comment type="subcellular location">
    <subcellularLocation>
        <location evidence="5">Cell membrane</location>
        <topology evidence="5">Multi-pass membrane protein</topology>
    </subcellularLocation>
    <subcellularLocation>
        <location evidence="1">Membrane</location>
        <topology evidence="1">Multi-pass membrane protein</topology>
    </subcellularLocation>
</comment>
<dbReference type="InterPro" id="IPR013525">
    <property type="entry name" value="ABC2_TM"/>
</dbReference>
<feature type="transmembrane region" description="Helical" evidence="5">
    <location>
        <begin position="226"/>
        <end position="248"/>
    </location>
</feature>
<sequence>MMWRPLWAIIEREMIRMIRQRGRLVSTAVRPLIWLLVVGSGFNAVMGQMGGEPYHYFLVPGVLGMVMLFGAMLVSLSVVYDKEFGIMRLLITAPLPHYWIVLAKTLSATAIAVVQAAGMTVLLAIFGYVGGQISIPLLLLGFLTTALACAALGMVVAVWSSTLDNFAVIMNFVIFPVFFLSGALYPVQQLPGVLKLVAMINPFTYGVDLLKHALLGTSMTLMGTDFGVGLDVAVLLGFSAVATLVACLQFSHEAATGLLDFLRS</sequence>
<feature type="transmembrane region" description="Helical" evidence="5">
    <location>
        <begin position="57"/>
        <end position="80"/>
    </location>
</feature>
<reference evidence="7 8" key="1">
    <citation type="journal article" date="2014" name="Nature">
        <title>An environmental bacterial taxon with a large and distinct metabolic repertoire.</title>
        <authorList>
            <person name="Wilson M.C."/>
            <person name="Mori T."/>
            <person name="Ruckert C."/>
            <person name="Uria A.R."/>
            <person name="Helf M.J."/>
            <person name="Takada K."/>
            <person name="Gernert C."/>
            <person name="Steffens U.A."/>
            <person name="Heycke N."/>
            <person name="Schmitt S."/>
            <person name="Rinke C."/>
            <person name="Helfrich E.J."/>
            <person name="Brachmann A.O."/>
            <person name="Gurgui C."/>
            <person name="Wakimoto T."/>
            <person name="Kracht M."/>
            <person name="Crusemann M."/>
            <person name="Hentschel U."/>
            <person name="Abe I."/>
            <person name="Matsunaga S."/>
            <person name="Kalinowski J."/>
            <person name="Takeyama H."/>
            <person name="Piel J."/>
        </authorList>
    </citation>
    <scope>NUCLEOTIDE SEQUENCE [LARGE SCALE GENOMIC DNA]</scope>
    <source>
        <strain evidence="8">TSY1</strain>
    </source>
</reference>
<evidence type="ECO:0000313" key="8">
    <source>
        <dbReference type="Proteomes" id="UP000019141"/>
    </source>
</evidence>
<keyword evidence="8" id="KW-1185">Reference proteome</keyword>
<name>W4L8S3_ENTF1</name>
<evidence type="ECO:0000313" key="7">
    <source>
        <dbReference type="EMBL" id="ETW94417.1"/>
    </source>
</evidence>
<keyword evidence="5" id="KW-0813">Transport</keyword>
<comment type="caution">
    <text evidence="5">Lacks conserved residue(s) required for the propagation of feature annotation.</text>
</comment>
<evidence type="ECO:0000256" key="4">
    <source>
        <dbReference type="ARBA" id="ARBA00023136"/>
    </source>
</evidence>
<dbReference type="PROSITE" id="PS51012">
    <property type="entry name" value="ABC_TM2"/>
    <property type="match status" value="1"/>
</dbReference>
<dbReference type="InterPro" id="IPR000412">
    <property type="entry name" value="ABC_2_transport"/>
</dbReference>
<protein>
    <recommendedName>
        <fullName evidence="5">Transport permease protein</fullName>
    </recommendedName>
</protein>
<dbReference type="GO" id="GO:0140359">
    <property type="term" value="F:ABC-type transporter activity"/>
    <property type="evidence" value="ECO:0007669"/>
    <property type="project" value="InterPro"/>
</dbReference>
<dbReference type="AlphaFoldDB" id="W4L8S3"/>
<keyword evidence="3 5" id="KW-1133">Transmembrane helix</keyword>
<evidence type="ECO:0000256" key="3">
    <source>
        <dbReference type="ARBA" id="ARBA00022989"/>
    </source>
</evidence>
<comment type="caution">
    <text evidence="7">The sequence shown here is derived from an EMBL/GenBank/DDBJ whole genome shotgun (WGS) entry which is preliminary data.</text>
</comment>
<evidence type="ECO:0000256" key="2">
    <source>
        <dbReference type="ARBA" id="ARBA00022692"/>
    </source>
</evidence>